<dbReference type="EMBL" id="JADYXP020000016">
    <property type="protein sequence ID" value="KAL0107862.1"/>
    <property type="molecule type" value="Genomic_DNA"/>
</dbReference>
<evidence type="ECO:0000313" key="2">
    <source>
        <dbReference type="EMBL" id="KAL0107862.1"/>
    </source>
</evidence>
<name>A0AAW2F1T1_9HYME</name>
<feature type="compositionally biased region" description="Basic residues" evidence="1">
    <location>
        <begin position="1"/>
        <end position="10"/>
    </location>
</feature>
<dbReference type="AlphaFoldDB" id="A0AAW2F1T1"/>
<sequence>MPSHRARARHAYGPLLGRWRRHDGRNNAESRNDANTAPASPDKSSDNAIDNRTRPGCGISLTRSSLLKIIKCKTVFFYIKETKVYDRSQSALFVTSSKIKKELVMCHNKKEKRNKKGATVASYS</sequence>
<dbReference type="Proteomes" id="UP001430953">
    <property type="component" value="Unassembled WGS sequence"/>
</dbReference>
<proteinExistence type="predicted"/>
<evidence type="ECO:0000313" key="3">
    <source>
        <dbReference type="Proteomes" id="UP001430953"/>
    </source>
</evidence>
<reference evidence="2 3" key="1">
    <citation type="submission" date="2023-03" db="EMBL/GenBank/DDBJ databases">
        <title>High recombination rates correlate with genetic variation in Cardiocondyla obscurior ants.</title>
        <authorList>
            <person name="Errbii M."/>
        </authorList>
    </citation>
    <scope>NUCLEOTIDE SEQUENCE [LARGE SCALE GENOMIC DNA]</scope>
    <source>
        <strain evidence="2">Alpha-2009</strain>
        <tissue evidence="2">Whole body</tissue>
    </source>
</reference>
<accession>A0AAW2F1T1</accession>
<gene>
    <name evidence="2" type="ORF">PUN28_014850</name>
</gene>
<feature type="compositionally biased region" description="Basic and acidic residues" evidence="1">
    <location>
        <begin position="43"/>
        <end position="53"/>
    </location>
</feature>
<comment type="caution">
    <text evidence="2">The sequence shown here is derived from an EMBL/GenBank/DDBJ whole genome shotgun (WGS) entry which is preliminary data.</text>
</comment>
<keyword evidence="3" id="KW-1185">Reference proteome</keyword>
<feature type="region of interest" description="Disordered" evidence="1">
    <location>
        <begin position="1"/>
        <end position="54"/>
    </location>
</feature>
<protein>
    <submittedName>
        <fullName evidence="2">Uncharacterized protein</fullName>
    </submittedName>
</protein>
<evidence type="ECO:0000256" key="1">
    <source>
        <dbReference type="SAM" id="MobiDB-lite"/>
    </source>
</evidence>
<organism evidence="2 3">
    <name type="scientific">Cardiocondyla obscurior</name>
    <dbReference type="NCBI Taxonomy" id="286306"/>
    <lineage>
        <taxon>Eukaryota</taxon>
        <taxon>Metazoa</taxon>
        <taxon>Ecdysozoa</taxon>
        <taxon>Arthropoda</taxon>
        <taxon>Hexapoda</taxon>
        <taxon>Insecta</taxon>
        <taxon>Pterygota</taxon>
        <taxon>Neoptera</taxon>
        <taxon>Endopterygota</taxon>
        <taxon>Hymenoptera</taxon>
        <taxon>Apocrita</taxon>
        <taxon>Aculeata</taxon>
        <taxon>Formicoidea</taxon>
        <taxon>Formicidae</taxon>
        <taxon>Myrmicinae</taxon>
        <taxon>Cardiocondyla</taxon>
    </lineage>
</organism>